<dbReference type="EMBL" id="BAAAMQ010000009">
    <property type="protein sequence ID" value="GAA2100557.1"/>
    <property type="molecule type" value="Genomic_DNA"/>
</dbReference>
<accession>A0ABN2WXF5</accession>
<keyword evidence="2" id="KW-1133">Transmembrane helix</keyword>
<evidence type="ECO:0000256" key="2">
    <source>
        <dbReference type="SAM" id="Phobius"/>
    </source>
</evidence>
<sequence length="63" mass="6625">MGTVILIGTVAIIVAIVGCFGIWRLDASRADEIEHQTPPSPRPQLGVVPARTAPSTPPRHIGS</sequence>
<feature type="transmembrane region" description="Helical" evidence="2">
    <location>
        <begin position="6"/>
        <end position="25"/>
    </location>
</feature>
<gene>
    <name evidence="3" type="ORF">GCM10009726_10510</name>
</gene>
<evidence type="ECO:0000313" key="3">
    <source>
        <dbReference type="EMBL" id="GAA2100557.1"/>
    </source>
</evidence>
<keyword evidence="2" id="KW-0472">Membrane</keyword>
<keyword evidence="4" id="KW-1185">Reference proteome</keyword>
<evidence type="ECO:0000256" key="1">
    <source>
        <dbReference type="SAM" id="MobiDB-lite"/>
    </source>
</evidence>
<keyword evidence="2" id="KW-0812">Transmembrane</keyword>
<organism evidence="3 4">
    <name type="scientific">Nocardioides furvisabuli</name>
    <dbReference type="NCBI Taxonomy" id="375542"/>
    <lineage>
        <taxon>Bacteria</taxon>
        <taxon>Bacillati</taxon>
        <taxon>Actinomycetota</taxon>
        <taxon>Actinomycetes</taxon>
        <taxon>Propionibacteriales</taxon>
        <taxon>Nocardioidaceae</taxon>
        <taxon>Nocardioides</taxon>
    </lineage>
</organism>
<feature type="region of interest" description="Disordered" evidence="1">
    <location>
        <begin position="33"/>
        <end position="63"/>
    </location>
</feature>
<name>A0ABN2WXF5_9ACTN</name>
<protein>
    <submittedName>
        <fullName evidence="3">Uncharacterized protein</fullName>
    </submittedName>
</protein>
<dbReference type="Proteomes" id="UP001501161">
    <property type="component" value="Unassembled WGS sequence"/>
</dbReference>
<comment type="caution">
    <text evidence="3">The sequence shown here is derived from an EMBL/GenBank/DDBJ whole genome shotgun (WGS) entry which is preliminary data.</text>
</comment>
<evidence type="ECO:0000313" key="4">
    <source>
        <dbReference type="Proteomes" id="UP001501161"/>
    </source>
</evidence>
<reference evidence="3 4" key="1">
    <citation type="journal article" date="2019" name="Int. J. Syst. Evol. Microbiol.">
        <title>The Global Catalogue of Microorganisms (GCM) 10K type strain sequencing project: providing services to taxonomists for standard genome sequencing and annotation.</title>
        <authorList>
            <consortium name="The Broad Institute Genomics Platform"/>
            <consortium name="The Broad Institute Genome Sequencing Center for Infectious Disease"/>
            <person name="Wu L."/>
            <person name="Ma J."/>
        </authorList>
    </citation>
    <scope>NUCLEOTIDE SEQUENCE [LARGE SCALE GENOMIC DNA]</scope>
    <source>
        <strain evidence="3 4">JCM 13813</strain>
    </source>
</reference>
<proteinExistence type="predicted"/>
<dbReference type="RefSeq" id="WP_231250161.1">
    <property type="nucleotide sequence ID" value="NZ_BAAAMQ010000009.1"/>
</dbReference>